<evidence type="ECO:0000313" key="2">
    <source>
        <dbReference type="EMBL" id="MBW0472169.1"/>
    </source>
</evidence>
<proteinExistence type="predicted"/>
<protein>
    <submittedName>
        <fullName evidence="2">Uncharacterized protein</fullName>
    </submittedName>
</protein>
<evidence type="ECO:0000256" key="1">
    <source>
        <dbReference type="SAM" id="Phobius"/>
    </source>
</evidence>
<accession>A0A9Q3BTM0</accession>
<keyword evidence="1" id="KW-0472">Membrane</keyword>
<evidence type="ECO:0000313" key="3">
    <source>
        <dbReference type="Proteomes" id="UP000765509"/>
    </source>
</evidence>
<keyword evidence="1" id="KW-0812">Transmembrane</keyword>
<reference evidence="2" key="1">
    <citation type="submission" date="2021-03" db="EMBL/GenBank/DDBJ databases">
        <title>Draft genome sequence of rust myrtle Austropuccinia psidii MF-1, a brazilian biotype.</title>
        <authorList>
            <person name="Quecine M.C."/>
            <person name="Pachon D.M.R."/>
            <person name="Bonatelli M.L."/>
            <person name="Correr F.H."/>
            <person name="Franceschini L.M."/>
            <person name="Leite T.F."/>
            <person name="Margarido G.R.A."/>
            <person name="Almeida C.A."/>
            <person name="Ferrarezi J.A."/>
            <person name="Labate C.A."/>
        </authorList>
    </citation>
    <scope>NUCLEOTIDE SEQUENCE</scope>
    <source>
        <strain evidence="2">MF-1</strain>
    </source>
</reference>
<sequence length="89" mass="9900">MLALRNTNHPAFLLQNFLGHSFGLLALICSYGDYIDSYFSTEEVCFGSFVPIFLTFILRSALICFMLTFLGQAIGLSAVCIQLLLPNIE</sequence>
<dbReference type="AlphaFoldDB" id="A0A9Q3BTM0"/>
<feature type="transmembrane region" description="Helical" evidence="1">
    <location>
        <begin position="52"/>
        <end position="85"/>
    </location>
</feature>
<keyword evidence="1" id="KW-1133">Transmembrane helix</keyword>
<name>A0A9Q3BTM0_9BASI</name>
<dbReference type="EMBL" id="AVOT02002992">
    <property type="protein sequence ID" value="MBW0472169.1"/>
    <property type="molecule type" value="Genomic_DNA"/>
</dbReference>
<feature type="transmembrane region" description="Helical" evidence="1">
    <location>
        <begin position="12"/>
        <end position="32"/>
    </location>
</feature>
<gene>
    <name evidence="2" type="ORF">O181_011884</name>
</gene>
<comment type="caution">
    <text evidence="2">The sequence shown here is derived from an EMBL/GenBank/DDBJ whole genome shotgun (WGS) entry which is preliminary data.</text>
</comment>
<organism evidence="2 3">
    <name type="scientific">Austropuccinia psidii MF-1</name>
    <dbReference type="NCBI Taxonomy" id="1389203"/>
    <lineage>
        <taxon>Eukaryota</taxon>
        <taxon>Fungi</taxon>
        <taxon>Dikarya</taxon>
        <taxon>Basidiomycota</taxon>
        <taxon>Pucciniomycotina</taxon>
        <taxon>Pucciniomycetes</taxon>
        <taxon>Pucciniales</taxon>
        <taxon>Sphaerophragmiaceae</taxon>
        <taxon>Austropuccinia</taxon>
    </lineage>
</organism>
<keyword evidence="3" id="KW-1185">Reference proteome</keyword>
<dbReference type="Proteomes" id="UP000765509">
    <property type="component" value="Unassembled WGS sequence"/>
</dbReference>